<keyword evidence="3" id="KW-1185">Reference proteome</keyword>
<sequence length="97" mass="10377">MAGTRDLRMLLDSAEPASGDKLHLPDPLVRRALSVVASYARDPEDCRLLLQVLGLMPDEEQGQDPSDGDAETDADTVPAPSPSDGAAGSPERRRLRP</sequence>
<accession>A0A919G9W6</accession>
<evidence type="ECO:0000256" key="1">
    <source>
        <dbReference type="SAM" id="MobiDB-lite"/>
    </source>
</evidence>
<organism evidence="2 3">
    <name type="scientific">Kitasatospora indigofera</name>
    <dbReference type="NCBI Taxonomy" id="67307"/>
    <lineage>
        <taxon>Bacteria</taxon>
        <taxon>Bacillati</taxon>
        <taxon>Actinomycetota</taxon>
        <taxon>Actinomycetes</taxon>
        <taxon>Kitasatosporales</taxon>
        <taxon>Streptomycetaceae</taxon>
        <taxon>Kitasatospora</taxon>
    </lineage>
</organism>
<dbReference type="Proteomes" id="UP000617734">
    <property type="component" value="Unassembled WGS sequence"/>
</dbReference>
<comment type="caution">
    <text evidence="2">The sequence shown here is derived from an EMBL/GenBank/DDBJ whole genome shotgun (WGS) entry which is preliminary data.</text>
</comment>
<proteinExistence type="predicted"/>
<evidence type="ECO:0000313" key="2">
    <source>
        <dbReference type="EMBL" id="GHH80509.1"/>
    </source>
</evidence>
<feature type="compositionally biased region" description="Acidic residues" evidence="1">
    <location>
        <begin position="57"/>
        <end position="74"/>
    </location>
</feature>
<feature type="region of interest" description="Disordered" evidence="1">
    <location>
        <begin position="56"/>
        <end position="97"/>
    </location>
</feature>
<feature type="region of interest" description="Disordered" evidence="1">
    <location>
        <begin position="1"/>
        <end position="24"/>
    </location>
</feature>
<reference evidence="2" key="2">
    <citation type="submission" date="2020-09" db="EMBL/GenBank/DDBJ databases">
        <authorList>
            <person name="Sun Q."/>
            <person name="Ohkuma M."/>
        </authorList>
    </citation>
    <scope>NUCLEOTIDE SEQUENCE</scope>
    <source>
        <strain evidence="2">JCM 4646</strain>
    </source>
</reference>
<name>A0A919G9W6_9ACTN</name>
<dbReference type="GeneID" id="95356437"/>
<gene>
    <name evidence="2" type="ORF">GCM10018781_61200</name>
</gene>
<reference evidence="2" key="1">
    <citation type="journal article" date="2014" name="Int. J. Syst. Evol. Microbiol.">
        <title>Complete genome sequence of Corynebacterium casei LMG S-19264T (=DSM 44701T), isolated from a smear-ripened cheese.</title>
        <authorList>
            <consortium name="US DOE Joint Genome Institute (JGI-PGF)"/>
            <person name="Walter F."/>
            <person name="Albersmeier A."/>
            <person name="Kalinowski J."/>
            <person name="Ruckert C."/>
        </authorList>
    </citation>
    <scope>NUCLEOTIDE SEQUENCE</scope>
    <source>
        <strain evidence="2">JCM 4646</strain>
    </source>
</reference>
<dbReference type="RefSeq" id="WP_190214151.1">
    <property type="nucleotide sequence ID" value="NZ_BNBO01000047.1"/>
</dbReference>
<protein>
    <submittedName>
        <fullName evidence="2">Uncharacterized protein</fullName>
    </submittedName>
</protein>
<evidence type="ECO:0000313" key="3">
    <source>
        <dbReference type="Proteomes" id="UP000617734"/>
    </source>
</evidence>
<dbReference type="AlphaFoldDB" id="A0A919G9W6"/>
<dbReference type="EMBL" id="BNBO01000047">
    <property type="protein sequence ID" value="GHH80509.1"/>
    <property type="molecule type" value="Genomic_DNA"/>
</dbReference>